<protein>
    <submittedName>
        <fullName evidence="1">Uncharacterized protein</fullName>
    </submittedName>
</protein>
<keyword evidence="2" id="KW-1185">Reference proteome</keyword>
<sequence length="154" mass="17305">MADITEQKTPLFDLEAGEFVMDARNRVVCVTGGEGVLMIAMKALKTVRGIFLIYADLDDEELDHVYGSDVELIMQEDLTEEARLSEMERAISESLIYDPWVTDVTNLVLKRRGGPGQYGENADHLAPDEVEISMTIKTIFDQDVQLEGVIMEYV</sequence>
<proteinExistence type="predicted"/>
<dbReference type="STRING" id="360911.EAT1b_0045"/>
<dbReference type="OrthoDB" id="89089at2"/>
<dbReference type="RefSeq" id="WP_012726099.1">
    <property type="nucleotide sequence ID" value="NC_012673.1"/>
</dbReference>
<dbReference type="Proteomes" id="UP000000716">
    <property type="component" value="Chromosome"/>
</dbReference>
<name>C4L0R2_EXISA</name>
<reference evidence="1 2" key="1">
    <citation type="journal article" date="2011" name="J. Bacteriol.">
        <title>Complete genome sequence of the Thermophilic Bacterium Exiguobacterium sp. AT1b.</title>
        <authorList>
            <person name="Vishnivetskaya T.A."/>
            <person name="Lucas S."/>
            <person name="Copeland A."/>
            <person name="Lapidus A."/>
            <person name="Glavina Del Rio T."/>
            <person name="Dalin E."/>
            <person name="Tice H."/>
            <person name="Bruce D.C."/>
            <person name="Goodwin L.A."/>
            <person name="Pitluck S."/>
            <person name="Saunders E."/>
            <person name="Brettin T."/>
            <person name="Detter C."/>
            <person name="Han C."/>
            <person name="Larimer F."/>
            <person name="Land M.L."/>
            <person name="Hauser L.J."/>
            <person name="Kyrpides N.C."/>
            <person name="Ovchinnikova G."/>
            <person name="Kathariou S."/>
            <person name="Ramaley R.F."/>
            <person name="Rodrigues D.F."/>
            <person name="Hendrix C."/>
            <person name="Richardson P."/>
            <person name="Tiedje J.M."/>
        </authorList>
    </citation>
    <scope>NUCLEOTIDE SEQUENCE [LARGE SCALE GENOMIC DNA]</scope>
    <source>
        <strain evidence="2">ATCC BAA-1283 / AT1b</strain>
    </source>
</reference>
<accession>C4L0R2</accession>
<dbReference type="AlphaFoldDB" id="C4L0R2"/>
<gene>
    <name evidence="1" type="ordered locus">EAT1b_0045</name>
</gene>
<evidence type="ECO:0000313" key="2">
    <source>
        <dbReference type="Proteomes" id="UP000000716"/>
    </source>
</evidence>
<evidence type="ECO:0000313" key="1">
    <source>
        <dbReference type="EMBL" id="ACQ68980.1"/>
    </source>
</evidence>
<dbReference type="KEGG" id="eat:EAT1b_0045"/>
<dbReference type="HOGENOM" id="CLU_1701614_0_0_9"/>
<dbReference type="EMBL" id="CP001615">
    <property type="protein sequence ID" value="ACQ68980.1"/>
    <property type="molecule type" value="Genomic_DNA"/>
</dbReference>
<organism evidence="1 2">
    <name type="scientific">Exiguobacterium sp. (strain ATCC BAA-1283 / AT1b)</name>
    <dbReference type="NCBI Taxonomy" id="360911"/>
    <lineage>
        <taxon>Bacteria</taxon>
        <taxon>Bacillati</taxon>
        <taxon>Bacillota</taxon>
        <taxon>Bacilli</taxon>
        <taxon>Bacillales</taxon>
        <taxon>Bacillales Family XII. Incertae Sedis</taxon>
        <taxon>Exiguobacterium</taxon>
    </lineage>
</organism>